<reference evidence="2 3" key="1">
    <citation type="journal article" date="2010" name="Stand. Genomic Sci.">
        <title>Complete genome sequence of Gordonia bronchialis type strain (3410).</title>
        <authorList>
            <person name="Ivanova N."/>
            <person name="Sikorski J."/>
            <person name="Jando M."/>
            <person name="Lapidus A."/>
            <person name="Nolan M."/>
            <person name="Lucas S."/>
            <person name="Del Rio T.G."/>
            <person name="Tice H."/>
            <person name="Copeland A."/>
            <person name="Cheng J.F."/>
            <person name="Chen F."/>
            <person name="Bruce D."/>
            <person name="Goodwin L."/>
            <person name="Pitluck S."/>
            <person name="Mavromatis K."/>
            <person name="Ovchinnikova G."/>
            <person name="Pati A."/>
            <person name="Chen A."/>
            <person name="Palaniappan K."/>
            <person name="Land M."/>
            <person name="Hauser L."/>
            <person name="Chang Y.J."/>
            <person name="Jeffries C.D."/>
            <person name="Chain P."/>
            <person name="Saunders E."/>
            <person name="Han C."/>
            <person name="Detter J.C."/>
            <person name="Brettin T."/>
            <person name="Rohde M."/>
            <person name="Goker M."/>
            <person name="Bristow J."/>
            <person name="Eisen J.A."/>
            <person name="Markowitz V."/>
            <person name="Hugenholtz P."/>
            <person name="Klenk H.P."/>
            <person name="Kyrpides N.C."/>
        </authorList>
    </citation>
    <scope>NUCLEOTIDE SEQUENCE [LARGE SCALE GENOMIC DNA]</scope>
    <source>
        <strain evidence="3">ATCC 25592 / DSM 43247 / BCRC 13721 / JCM 3198 / KCTC 3076 / NBRC 16047 / NCTC 10667</strain>
        <plasmid evidence="3">pGBRO01</plasmid>
    </source>
</reference>
<feature type="compositionally biased region" description="Basic and acidic residues" evidence="1">
    <location>
        <begin position="14"/>
        <end position="28"/>
    </location>
</feature>
<dbReference type="EMBL" id="CP001803">
    <property type="protein sequence ID" value="ACY23997.1"/>
    <property type="molecule type" value="Genomic_DNA"/>
</dbReference>
<dbReference type="AlphaFoldDB" id="D0LFE8"/>
<name>D0LFE8_GORB4</name>
<evidence type="ECO:0000256" key="1">
    <source>
        <dbReference type="SAM" id="MobiDB-lite"/>
    </source>
</evidence>
<dbReference type="Proteomes" id="UP000001219">
    <property type="component" value="Plasmid pGBRO01"/>
</dbReference>
<sequence length="104" mass="11129">MSSVNRAPAISRRHPAENLPERPPRTEQEGTADGGRAAVGAPTPAADGGIEKLTEQHNVRIRPSVKDRAVRAVGKIRYETGDSTVSLQSITDAALDEYLTKHGC</sequence>
<gene>
    <name evidence="2" type="ORF">Gbro_4884</name>
</gene>
<evidence type="ECO:0000313" key="2">
    <source>
        <dbReference type="EMBL" id="ACY23997.1"/>
    </source>
</evidence>
<organism evidence="2 3">
    <name type="scientific">Gordonia bronchialis (strain ATCC 25592 / DSM 43247 / BCRC 13721 / JCM 3198 / KCTC 3076 / NBRC 16047 / NCTC 10667)</name>
    <name type="common">Rhodococcus bronchialis</name>
    <dbReference type="NCBI Taxonomy" id="526226"/>
    <lineage>
        <taxon>Bacteria</taxon>
        <taxon>Bacillati</taxon>
        <taxon>Actinomycetota</taxon>
        <taxon>Actinomycetes</taxon>
        <taxon>Mycobacteriales</taxon>
        <taxon>Gordoniaceae</taxon>
        <taxon>Gordonia</taxon>
    </lineage>
</organism>
<dbReference type="OrthoDB" id="4382002at2"/>
<evidence type="ECO:0000313" key="3">
    <source>
        <dbReference type="Proteomes" id="UP000001219"/>
    </source>
</evidence>
<geneLocation type="plasmid" evidence="2 3">
    <name>pGBRO01</name>
</geneLocation>
<keyword evidence="2" id="KW-0614">Plasmid</keyword>
<protein>
    <submittedName>
        <fullName evidence="2">Uncharacterized protein</fullName>
    </submittedName>
</protein>
<dbReference type="RefSeq" id="WP_012836468.1">
    <property type="nucleotide sequence ID" value="NC_013442.1"/>
</dbReference>
<accession>D0LFE8</accession>
<dbReference type="HOGENOM" id="CLU_2289439_0_0_11"/>
<proteinExistence type="predicted"/>
<dbReference type="eggNOG" id="ENOG5032EHF">
    <property type="taxonomic scope" value="Bacteria"/>
</dbReference>
<dbReference type="KEGG" id="gbr:Gbro_4884"/>
<keyword evidence="3" id="KW-1185">Reference proteome</keyword>
<feature type="region of interest" description="Disordered" evidence="1">
    <location>
        <begin position="1"/>
        <end position="50"/>
    </location>
</feature>